<dbReference type="OMA" id="FLPRWTH"/>
<dbReference type="OrthoDB" id="6096882at2759"/>
<evidence type="ECO:0000256" key="8">
    <source>
        <dbReference type="ARBA" id="ARBA00022989"/>
    </source>
</evidence>
<dbReference type="InterPro" id="IPR005599">
    <property type="entry name" value="GPI_mannosylTrfase"/>
</dbReference>
<evidence type="ECO:0000256" key="5">
    <source>
        <dbReference type="ARBA" id="ARBA00022679"/>
    </source>
</evidence>
<evidence type="ECO:0000256" key="4">
    <source>
        <dbReference type="ARBA" id="ARBA00022676"/>
    </source>
</evidence>
<dbReference type="EnsemblMetazoa" id="G34651.6">
    <property type="protein sequence ID" value="G34651.6:cds"/>
    <property type="gene ID" value="G34651"/>
</dbReference>
<feature type="transmembrane region" description="Helical" evidence="11">
    <location>
        <begin position="207"/>
        <end position="226"/>
    </location>
</feature>
<keyword evidence="8 11" id="KW-1133">Transmembrane helix</keyword>
<keyword evidence="6 11" id="KW-0812">Transmembrane</keyword>
<reference evidence="13" key="1">
    <citation type="submission" date="2022-08" db="UniProtKB">
        <authorList>
            <consortium name="EnsemblMetazoa"/>
        </authorList>
    </citation>
    <scope>IDENTIFICATION</scope>
    <source>
        <strain evidence="13">05x7-T-G4-1.051#20</strain>
    </source>
</reference>
<evidence type="ECO:0000256" key="1">
    <source>
        <dbReference type="ARBA" id="ARBA00004477"/>
    </source>
</evidence>
<organism evidence="13 14">
    <name type="scientific">Magallana gigas</name>
    <name type="common">Pacific oyster</name>
    <name type="synonym">Crassostrea gigas</name>
    <dbReference type="NCBI Taxonomy" id="29159"/>
    <lineage>
        <taxon>Eukaryota</taxon>
        <taxon>Metazoa</taxon>
        <taxon>Spiralia</taxon>
        <taxon>Lophotrochozoa</taxon>
        <taxon>Mollusca</taxon>
        <taxon>Bivalvia</taxon>
        <taxon>Autobranchia</taxon>
        <taxon>Pteriomorphia</taxon>
        <taxon>Ostreida</taxon>
        <taxon>Ostreoidea</taxon>
        <taxon>Ostreidae</taxon>
        <taxon>Magallana</taxon>
    </lineage>
</organism>
<feature type="transmembrane region" description="Helical" evidence="11">
    <location>
        <begin position="485"/>
        <end position="502"/>
    </location>
</feature>
<feature type="compositionally biased region" description="Basic and acidic residues" evidence="12">
    <location>
        <begin position="258"/>
        <end position="267"/>
    </location>
</feature>
<keyword evidence="14" id="KW-1185">Reference proteome</keyword>
<keyword evidence="9 11" id="KW-0472">Membrane</keyword>
<feature type="transmembrane region" description="Helical" evidence="11">
    <location>
        <begin position="423"/>
        <end position="442"/>
    </location>
</feature>
<feature type="transmembrane region" description="Helical" evidence="11">
    <location>
        <begin position="388"/>
        <end position="411"/>
    </location>
</feature>
<sequence length="762" mass="86601">MKNRKQMVYKLAEVQKGKGCTGPVDSGGGSGAVRTLGVSTCDCGLDKFLPRWTHWAVLLLTACIRIYYIGQPQSMWILHPDEIFQTVEVAFSEYHGYGFRFYDYLPPPTNATPVEEQELLSGMFSLRSFLLPRVYMLMFSAADFLSLQLLPLTIARAGHVIVTSFLPISVYFLTRRLYPCVLTSQLAAIFTACSLPLSVLGTHALDISLLSPFVVASVTPLVGFFLDTRYNPTAAMLKSYVQNGKDSGTKSDQSSNPTDEKVTNTEVPKETPVSKISVLFKTLSYFMSGFVLGIACYIRVDTVLFVGTLLVTFPLIFTHFNQLLNTILMTVVASCGFVAAVLVGGYEDQFWYGSIFISPRQWLNFNMKNNLPTVLFDNQKPLKFLLEIFFSDIFTSLFTVLTLIGLCVGFFRQSQKRTATLENIITVVLVFLTVIQFASQFLMRQLETRHLHNVIVLVLIISACSFHHILAVLRRSILKEEQLKVLLVLILGLYALNSYSIFPSPSSSPSNPWAYPRMKESRDVNLCLDFVSRQCGVSGVFVDSSLYLTHGYTILNHNVPLLILIHNEYHEYKTRITLLIQHHEKHITEHIRMMNRFTDFIYKDNEFYLKKVLLGRTEYNYVICDKIRAPTFIELGFHHVYSTQGFVVLSRNLDEKEAKKSVSLSRSLVSGENATLLEYEGSWLYTAGVFNVAAERLEKCIETNDARWRPYQLLGMSYVKMRKWELARDVEKRCLQRHGEKTCKQKQARLVLDEDRGHIGGV</sequence>
<keyword evidence="3" id="KW-0337">GPI-anchor biosynthesis</keyword>
<dbReference type="AlphaFoldDB" id="A0A8W8MNW6"/>
<evidence type="ECO:0000256" key="10">
    <source>
        <dbReference type="ARBA" id="ARBA00038466"/>
    </source>
</evidence>
<comment type="pathway">
    <text evidence="2">Glycolipid biosynthesis; glycosylphosphatidylinositol-anchor biosynthesis.</text>
</comment>
<evidence type="ECO:0000256" key="9">
    <source>
        <dbReference type="ARBA" id="ARBA00023136"/>
    </source>
</evidence>
<dbReference type="PANTHER" id="PTHR22760">
    <property type="entry name" value="GLYCOSYLTRANSFERASE"/>
    <property type="match status" value="1"/>
</dbReference>
<dbReference type="EnsemblMetazoa" id="G34651.4">
    <property type="protein sequence ID" value="G34651.4:cds"/>
    <property type="gene ID" value="G34651"/>
</dbReference>
<feature type="compositionally biased region" description="Polar residues" evidence="12">
    <location>
        <begin position="245"/>
        <end position="257"/>
    </location>
</feature>
<dbReference type="InterPro" id="IPR011990">
    <property type="entry name" value="TPR-like_helical_dom_sf"/>
</dbReference>
<evidence type="ECO:0000256" key="3">
    <source>
        <dbReference type="ARBA" id="ARBA00022502"/>
    </source>
</evidence>
<keyword evidence="4 11" id="KW-0328">Glycosyltransferase</keyword>
<proteinExistence type="inferred from homology"/>
<keyword evidence="7 11" id="KW-0256">Endoplasmic reticulum</keyword>
<dbReference type="Proteomes" id="UP000005408">
    <property type="component" value="Unassembled WGS sequence"/>
</dbReference>
<accession>A0A8W8MNW6</accession>
<dbReference type="EnsemblMetazoa" id="G34651.5">
    <property type="protein sequence ID" value="G34651.5:cds"/>
    <property type="gene ID" value="G34651"/>
</dbReference>
<dbReference type="GO" id="GO:0000026">
    <property type="term" value="F:alpha-1,2-mannosyltransferase activity"/>
    <property type="evidence" value="ECO:0007669"/>
    <property type="project" value="TreeGrafter"/>
</dbReference>
<evidence type="ECO:0000256" key="6">
    <source>
        <dbReference type="ARBA" id="ARBA00022692"/>
    </source>
</evidence>
<dbReference type="EnsemblMetazoa" id="G34651.3">
    <property type="protein sequence ID" value="G34651.3:cds"/>
    <property type="gene ID" value="G34651"/>
</dbReference>
<feature type="transmembrane region" description="Helical" evidence="11">
    <location>
        <begin position="454"/>
        <end position="473"/>
    </location>
</feature>
<dbReference type="EC" id="2.4.1.-" evidence="11"/>
<evidence type="ECO:0000256" key="2">
    <source>
        <dbReference type="ARBA" id="ARBA00004687"/>
    </source>
</evidence>
<dbReference type="EnsemblMetazoa" id="G34651.1">
    <property type="protein sequence ID" value="G34651.1:cds"/>
    <property type="gene ID" value="G34651"/>
</dbReference>
<protein>
    <recommendedName>
        <fullName evidence="11">Mannosyltransferase</fullName>
        <ecNumber evidence="11">2.4.1.-</ecNumber>
    </recommendedName>
</protein>
<comment type="similarity">
    <text evidence="10">Belongs to the glycosyltransferase 22 family. PIGZ subfamily.</text>
</comment>
<dbReference type="PANTHER" id="PTHR22760:SF3">
    <property type="entry name" value="GPI MANNOSYLTRANSFERASE 4"/>
    <property type="match status" value="1"/>
</dbReference>
<evidence type="ECO:0000256" key="7">
    <source>
        <dbReference type="ARBA" id="ARBA00022824"/>
    </source>
</evidence>
<feature type="transmembrane region" description="Helical" evidence="11">
    <location>
        <begin position="180"/>
        <end position="201"/>
    </location>
</feature>
<dbReference type="GO" id="GO:0005789">
    <property type="term" value="C:endoplasmic reticulum membrane"/>
    <property type="evidence" value="ECO:0007669"/>
    <property type="project" value="UniProtKB-SubCell"/>
</dbReference>
<keyword evidence="5" id="KW-0808">Transferase</keyword>
<comment type="subcellular location">
    <subcellularLocation>
        <location evidence="1 11">Endoplasmic reticulum membrane</location>
        <topology evidence="1 11">Multi-pass membrane protein</topology>
    </subcellularLocation>
</comment>
<dbReference type="GO" id="GO:0006506">
    <property type="term" value="P:GPI anchor biosynthetic process"/>
    <property type="evidence" value="ECO:0007669"/>
    <property type="project" value="UniProtKB-KW"/>
</dbReference>
<feature type="region of interest" description="Disordered" evidence="12">
    <location>
        <begin position="245"/>
        <end position="267"/>
    </location>
</feature>
<dbReference type="EnsemblMetazoa" id="G34651.2">
    <property type="protein sequence ID" value="G34651.2:cds"/>
    <property type="gene ID" value="G34651"/>
</dbReference>
<feature type="transmembrane region" description="Helical" evidence="11">
    <location>
        <begin position="327"/>
        <end position="346"/>
    </location>
</feature>
<evidence type="ECO:0000256" key="11">
    <source>
        <dbReference type="RuleBase" id="RU363075"/>
    </source>
</evidence>
<evidence type="ECO:0000313" key="14">
    <source>
        <dbReference type="Proteomes" id="UP000005408"/>
    </source>
</evidence>
<feature type="transmembrane region" description="Helical" evidence="11">
    <location>
        <begin position="303"/>
        <end position="320"/>
    </location>
</feature>
<dbReference type="SUPFAM" id="SSF48452">
    <property type="entry name" value="TPR-like"/>
    <property type="match status" value="1"/>
</dbReference>
<feature type="transmembrane region" description="Helical" evidence="11">
    <location>
        <begin position="156"/>
        <end position="173"/>
    </location>
</feature>
<name>A0A8W8MNW6_MAGGI</name>
<feature type="transmembrane region" description="Helical" evidence="11">
    <location>
        <begin position="278"/>
        <end position="297"/>
    </location>
</feature>
<evidence type="ECO:0000256" key="12">
    <source>
        <dbReference type="SAM" id="MobiDB-lite"/>
    </source>
</evidence>
<evidence type="ECO:0000313" key="13">
    <source>
        <dbReference type="EnsemblMetazoa" id="G34651.4:cds"/>
    </source>
</evidence>